<sequence>MCLSAAADYKDSYSRGLEAAKDGDWAAVRQRMQEAIADNPTAAQRVRLYGQRWEPYVPQFYLGLAAFKQGDCAGALSQWRSAANAGVIGSVPNLKAEQDRNSASCESRLAQQGKTEPGKTEPGKTGGTTAPDGGKPEPPRPEPPKPEPPKPEPKPEPPRPKPEPPKPVETPLAQRVPAPLLEAFRNYLGGRYAEVIRLNPDSFGEPRARAQALLIRAAARQIQGELDGSGADAARADIRAVRALNPALVPDPALFSPRFRSLYNATR</sequence>
<organism evidence="2 3">
    <name type="scientific">Tahibacter harae</name>
    <dbReference type="NCBI Taxonomy" id="2963937"/>
    <lineage>
        <taxon>Bacteria</taxon>
        <taxon>Pseudomonadati</taxon>
        <taxon>Pseudomonadota</taxon>
        <taxon>Gammaproteobacteria</taxon>
        <taxon>Lysobacterales</taxon>
        <taxon>Rhodanobacteraceae</taxon>
        <taxon>Tahibacter</taxon>
    </lineage>
</organism>
<proteinExistence type="predicted"/>
<gene>
    <name evidence="2" type="ORF">NM961_23450</name>
</gene>
<evidence type="ECO:0008006" key="4">
    <source>
        <dbReference type="Google" id="ProtNLM"/>
    </source>
</evidence>
<reference evidence="2" key="1">
    <citation type="submission" date="2022-07" db="EMBL/GenBank/DDBJ databases">
        <title>Tahibacter sp., a new gammaproteobacterium isolated from the silt sample collected at pig farm.</title>
        <authorList>
            <person name="Chen H."/>
        </authorList>
    </citation>
    <scope>NUCLEOTIDE SEQUENCE</scope>
    <source>
        <strain evidence="2">P2K</strain>
    </source>
</reference>
<evidence type="ECO:0000313" key="3">
    <source>
        <dbReference type="Proteomes" id="UP001165498"/>
    </source>
</evidence>
<comment type="caution">
    <text evidence="2">The sequence shown here is derived from an EMBL/GenBank/DDBJ whole genome shotgun (WGS) entry which is preliminary data.</text>
</comment>
<evidence type="ECO:0000313" key="2">
    <source>
        <dbReference type="EMBL" id="MCQ4167675.1"/>
    </source>
</evidence>
<feature type="compositionally biased region" description="Polar residues" evidence="1">
    <location>
        <begin position="101"/>
        <end position="112"/>
    </location>
</feature>
<dbReference type="RefSeq" id="WP_255916857.1">
    <property type="nucleotide sequence ID" value="NZ_JANFQO010000044.1"/>
</dbReference>
<name>A0ABT1QZJ6_9GAMM</name>
<evidence type="ECO:0000256" key="1">
    <source>
        <dbReference type="SAM" id="MobiDB-lite"/>
    </source>
</evidence>
<dbReference type="InterPro" id="IPR011990">
    <property type="entry name" value="TPR-like_helical_dom_sf"/>
</dbReference>
<protein>
    <recommendedName>
        <fullName evidence="4">Tetratricopeptide repeat protein</fullName>
    </recommendedName>
</protein>
<dbReference type="Proteomes" id="UP001165498">
    <property type="component" value="Unassembled WGS sequence"/>
</dbReference>
<dbReference type="Gene3D" id="1.25.40.10">
    <property type="entry name" value="Tetratricopeptide repeat domain"/>
    <property type="match status" value="1"/>
</dbReference>
<keyword evidence="3" id="KW-1185">Reference proteome</keyword>
<accession>A0ABT1QZJ6</accession>
<feature type="compositionally biased region" description="Basic and acidic residues" evidence="1">
    <location>
        <begin position="134"/>
        <end position="166"/>
    </location>
</feature>
<dbReference type="EMBL" id="JANFQO010000044">
    <property type="protein sequence ID" value="MCQ4167675.1"/>
    <property type="molecule type" value="Genomic_DNA"/>
</dbReference>
<feature type="region of interest" description="Disordered" evidence="1">
    <location>
        <begin position="96"/>
        <end position="174"/>
    </location>
</feature>